<evidence type="ECO:0000313" key="1">
    <source>
        <dbReference type="EMBL" id="VFS39160.1"/>
    </source>
</evidence>
<gene>
    <name evidence="1" type="ORF">NCTC9001_05941</name>
</gene>
<reference evidence="1 2" key="1">
    <citation type="submission" date="2019-03" db="EMBL/GenBank/DDBJ databases">
        <authorList>
            <consortium name="Pathogen Informatics"/>
        </authorList>
    </citation>
    <scope>NUCLEOTIDE SEQUENCE [LARGE SCALE GENOMIC DNA]</scope>
    <source>
        <strain evidence="1 2">NCTC9001</strain>
    </source>
</reference>
<name>A0A484YRT4_ECOLX</name>
<dbReference type="AlphaFoldDB" id="A0A484YRT4"/>
<accession>A0A484YRT4</accession>
<evidence type="ECO:0000313" key="2">
    <source>
        <dbReference type="Proteomes" id="UP000372890"/>
    </source>
</evidence>
<sequence length="44" mass="4983">MDLIILAMDNVIFQDLDLLLTIISLILNTFHVLKKMDGGELLLL</sequence>
<dbReference type="EMBL" id="CAADIS010000005">
    <property type="protein sequence ID" value="VFS39160.1"/>
    <property type="molecule type" value="Genomic_DNA"/>
</dbReference>
<proteinExistence type="predicted"/>
<dbReference type="Proteomes" id="UP000372890">
    <property type="component" value="Unassembled WGS sequence"/>
</dbReference>
<protein>
    <submittedName>
        <fullName evidence="1">Uncharacterized protein</fullName>
    </submittedName>
</protein>
<organism evidence="1 2">
    <name type="scientific">Escherichia coli</name>
    <dbReference type="NCBI Taxonomy" id="562"/>
    <lineage>
        <taxon>Bacteria</taxon>
        <taxon>Pseudomonadati</taxon>
        <taxon>Pseudomonadota</taxon>
        <taxon>Gammaproteobacteria</taxon>
        <taxon>Enterobacterales</taxon>
        <taxon>Enterobacteriaceae</taxon>
        <taxon>Escherichia</taxon>
    </lineage>
</organism>